<reference evidence="3" key="2">
    <citation type="submission" date="2013-07" db="EMBL/GenBank/DDBJ databases">
        <authorList>
            <consortium name="The Broad Institute Genome Sequencing Platform"/>
            <person name="Cuomo C."/>
            <person name="Litvintseva A."/>
            <person name="Chen Y."/>
            <person name="Heitman J."/>
            <person name="Sun S."/>
            <person name="Springer D."/>
            <person name="Dromer F."/>
            <person name="Young S.K."/>
            <person name="Zeng Q."/>
            <person name="Gargeya S."/>
            <person name="Fitzgerald M."/>
            <person name="Abouelleil A."/>
            <person name="Alvarado L."/>
            <person name="Berlin A.M."/>
            <person name="Chapman S.B."/>
            <person name="Dewar J."/>
            <person name="Goldberg J."/>
            <person name="Griggs A."/>
            <person name="Gujja S."/>
            <person name="Hansen M."/>
            <person name="Howarth C."/>
            <person name="Imamovic A."/>
            <person name="Larimer J."/>
            <person name="McCowan C."/>
            <person name="Murphy C."/>
            <person name="Pearson M."/>
            <person name="Priest M."/>
            <person name="Roberts A."/>
            <person name="Saif S."/>
            <person name="Shea T."/>
            <person name="Sykes S."/>
            <person name="Wortman J."/>
            <person name="Nusbaum C."/>
            <person name="Birren B."/>
        </authorList>
    </citation>
    <scope>NUCLEOTIDE SEQUENCE</scope>
    <source>
        <strain evidence="3">CBS 10117</strain>
    </source>
</reference>
<dbReference type="EMBL" id="KI894028">
    <property type="protein sequence ID" value="OBR87528.1"/>
    <property type="molecule type" value="Genomic_DNA"/>
</dbReference>
<dbReference type="EMBL" id="CP144531">
    <property type="protein sequence ID" value="WWC59567.1"/>
    <property type="molecule type" value="Genomic_DNA"/>
</dbReference>
<accession>A0A1A6ABW0</accession>
<evidence type="ECO:0000313" key="4">
    <source>
        <dbReference type="Proteomes" id="UP000078595"/>
    </source>
</evidence>
<evidence type="ECO:0000313" key="2">
    <source>
        <dbReference type="EMBL" id="OBR87528.1"/>
    </source>
</evidence>
<evidence type="ECO:0000256" key="1">
    <source>
        <dbReference type="SAM" id="MobiDB-lite"/>
    </source>
</evidence>
<dbReference type="VEuPathDB" id="FungiDB:I303_01736"/>
<reference evidence="2" key="1">
    <citation type="submission" date="2013-07" db="EMBL/GenBank/DDBJ databases">
        <title>The Genome Sequence of Cryptococcus dejecticola CBS10117.</title>
        <authorList>
            <consortium name="The Broad Institute Genome Sequencing Platform"/>
            <person name="Cuomo C."/>
            <person name="Litvintseva A."/>
            <person name="Chen Y."/>
            <person name="Heitman J."/>
            <person name="Sun S."/>
            <person name="Springer D."/>
            <person name="Dromer F."/>
            <person name="Young S.K."/>
            <person name="Zeng Q."/>
            <person name="Gargeya S."/>
            <person name="Fitzgerald M."/>
            <person name="Abouelleil A."/>
            <person name="Alvarado L."/>
            <person name="Berlin A.M."/>
            <person name="Chapman S.B."/>
            <person name="Dewar J."/>
            <person name="Goldberg J."/>
            <person name="Griggs A."/>
            <person name="Gujja S."/>
            <person name="Hansen M."/>
            <person name="Howarth C."/>
            <person name="Imamovic A."/>
            <person name="Larimer J."/>
            <person name="McCowan C."/>
            <person name="Murphy C."/>
            <person name="Pearson M."/>
            <person name="Priest M."/>
            <person name="Roberts A."/>
            <person name="Saif S."/>
            <person name="Shea T."/>
            <person name="Sykes S."/>
            <person name="Wortman J."/>
            <person name="Nusbaum C."/>
            <person name="Birren B."/>
        </authorList>
    </citation>
    <scope>NUCLEOTIDE SEQUENCE [LARGE SCALE GENOMIC DNA]</scope>
    <source>
        <strain evidence="2">CBS 10117</strain>
    </source>
</reference>
<dbReference type="RefSeq" id="XP_018265370.1">
    <property type="nucleotide sequence ID" value="XM_018405089.1"/>
</dbReference>
<dbReference type="KEGG" id="kdj:28965435"/>
<protein>
    <submittedName>
        <fullName evidence="2">Uncharacterized protein</fullName>
    </submittedName>
</protein>
<evidence type="ECO:0000313" key="3">
    <source>
        <dbReference type="EMBL" id="WWC59567.1"/>
    </source>
</evidence>
<dbReference type="GeneID" id="28965435"/>
<reference evidence="3" key="3">
    <citation type="submission" date="2024-02" db="EMBL/GenBank/DDBJ databases">
        <title>Comparative genomics of Cryptococcus and Kwoniella reveals pathogenesis evolution and contrasting modes of karyotype evolution via chromosome fusion or intercentromeric recombination.</title>
        <authorList>
            <person name="Coelho M.A."/>
            <person name="David-Palma M."/>
            <person name="Shea T."/>
            <person name="Bowers K."/>
            <person name="McGinley-Smith S."/>
            <person name="Mohammad A.W."/>
            <person name="Gnirke A."/>
            <person name="Yurkov A.M."/>
            <person name="Nowrousian M."/>
            <person name="Sun S."/>
            <person name="Cuomo C.A."/>
            <person name="Heitman J."/>
        </authorList>
    </citation>
    <scope>NUCLEOTIDE SEQUENCE</scope>
    <source>
        <strain evidence="3">CBS 10117</strain>
    </source>
</reference>
<feature type="region of interest" description="Disordered" evidence="1">
    <location>
        <begin position="207"/>
        <end position="226"/>
    </location>
</feature>
<gene>
    <name evidence="2" type="ORF">I303_01736</name>
    <name evidence="3" type="ORF">I303_102123</name>
</gene>
<proteinExistence type="predicted"/>
<sequence length="226" mass="25131">MPMPSSYHPSATDALAELRVLLRPGVTGDNPRFTFFGHGPRAISRQEQREEEEEEALRQITDPRLLEFARREDFPTSLTTAEYREAAILVSRGSSKQEDAFIKLAIDRSLRTGTATQSEAENLTLTSNEAPSDSAAATRTRDWTMTYDPATNTYHFSNPVLSLGSIMRGVRQISTFAASQAANYAIASADNAVDSAIEGYYRQLRDRRREDNHDADSQDVEANSHA</sequence>
<keyword evidence="4" id="KW-1185">Reference proteome</keyword>
<dbReference type="Proteomes" id="UP000078595">
    <property type="component" value="Chromosome 2"/>
</dbReference>
<name>A0A1A6ABW0_9TREE</name>
<dbReference type="AlphaFoldDB" id="A0A1A6ABW0"/>
<organism evidence="2">
    <name type="scientific">Kwoniella dejecticola CBS 10117</name>
    <dbReference type="NCBI Taxonomy" id="1296121"/>
    <lineage>
        <taxon>Eukaryota</taxon>
        <taxon>Fungi</taxon>
        <taxon>Dikarya</taxon>
        <taxon>Basidiomycota</taxon>
        <taxon>Agaricomycotina</taxon>
        <taxon>Tremellomycetes</taxon>
        <taxon>Tremellales</taxon>
        <taxon>Cryptococcaceae</taxon>
        <taxon>Kwoniella</taxon>
    </lineage>
</organism>